<dbReference type="InterPro" id="IPR027417">
    <property type="entry name" value="P-loop_NTPase"/>
</dbReference>
<dbReference type="Gene3D" id="3.40.50.300">
    <property type="entry name" value="P-loop containing nucleotide triphosphate hydrolases"/>
    <property type="match status" value="1"/>
</dbReference>
<dbReference type="SUPFAM" id="SSF52540">
    <property type="entry name" value="P-loop containing nucleoside triphosphate hydrolases"/>
    <property type="match status" value="1"/>
</dbReference>
<name>A0A2H0RHR0_9BACT</name>
<sequence>MSINEALSLNAETKAYLLVGAPKIWRGILTERLSDWLATDQPRQSPDLWWQHHESFGIKDSHELIEKESRRSFGGRGRFFVLEIFSMTPEAQNALLKTFEEPASGSHFFLIAPSDEIFLPTLRSRLMILEASHFVAGGSEPAERPFQALAEPFLKLDVVDRMTLIKEQLLKLKAKDRQKSDLVDFVVGLELSLRQRFDATAISTETAQALLALEQCRRYLADPRSANRLILEHLALALPVLV</sequence>
<organism evidence="1 2">
    <name type="scientific">Candidatus Vogelbacteria bacterium CG10_big_fil_rev_8_21_14_0_10_49_38</name>
    <dbReference type="NCBI Taxonomy" id="1975043"/>
    <lineage>
        <taxon>Bacteria</taxon>
        <taxon>Candidatus Vogeliibacteriota</taxon>
    </lineage>
</organism>
<dbReference type="AlphaFoldDB" id="A0A2H0RHR0"/>
<accession>A0A2H0RHR0</accession>
<dbReference type="Proteomes" id="UP000230431">
    <property type="component" value="Unassembled WGS sequence"/>
</dbReference>
<protein>
    <recommendedName>
        <fullName evidence="3">DNA polymerase III subunit delta</fullName>
    </recommendedName>
</protein>
<reference evidence="1 2" key="1">
    <citation type="submission" date="2017-09" db="EMBL/GenBank/DDBJ databases">
        <title>Depth-based differentiation of microbial function through sediment-hosted aquifers and enrichment of novel symbionts in the deep terrestrial subsurface.</title>
        <authorList>
            <person name="Probst A.J."/>
            <person name="Ladd B."/>
            <person name="Jarett J.K."/>
            <person name="Geller-Mcgrath D.E."/>
            <person name="Sieber C.M."/>
            <person name="Emerson J.B."/>
            <person name="Anantharaman K."/>
            <person name="Thomas B.C."/>
            <person name="Malmstrom R."/>
            <person name="Stieglmeier M."/>
            <person name="Klingl A."/>
            <person name="Woyke T."/>
            <person name="Ryan C.M."/>
            <person name="Banfield J.F."/>
        </authorList>
    </citation>
    <scope>NUCLEOTIDE SEQUENCE [LARGE SCALE GENOMIC DNA]</scope>
    <source>
        <strain evidence="1">CG10_big_fil_rev_8_21_14_0_10_49_38</strain>
    </source>
</reference>
<dbReference type="Pfam" id="PF13177">
    <property type="entry name" value="DNA_pol3_delta2"/>
    <property type="match status" value="1"/>
</dbReference>
<evidence type="ECO:0000313" key="2">
    <source>
        <dbReference type="Proteomes" id="UP000230431"/>
    </source>
</evidence>
<proteinExistence type="predicted"/>
<evidence type="ECO:0008006" key="3">
    <source>
        <dbReference type="Google" id="ProtNLM"/>
    </source>
</evidence>
<comment type="caution">
    <text evidence="1">The sequence shown here is derived from an EMBL/GenBank/DDBJ whole genome shotgun (WGS) entry which is preliminary data.</text>
</comment>
<gene>
    <name evidence="1" type="ORF">COV08_02085</name>
</gene>
<dbReference type="EMBL" id="PCYK01000015">
    <property type="protein sequence ID" value="PIR45980.1"/>
    <property type="molecule type" value="Genomic_DNA"/>
</dbReference>
<evidence type="ECO:0000313" key="1">
    <source>
        <dbReference type="EMBL" id="PIR45980.1"/>
    </source>
</evidence>